<dbReference type="AlphaFoldDB" id="A0AAN9UBW6"/>
<gene>
    <name evidence="2" type="primary">VPS8_2</name>
    <name evidence="2" type="ORF">SLS62_010347</name>
</gene>
<name>A0AAN9UBW6_9PEZI</name>
<keyword evidence="3" id="KW-1185">Reference proteome</keyword>
<dbReference type="Proteomes" id="UP001320420">
    <property type="component" value="Unassembled WGS sequence"/>
</dbReference>
<feature type="compositionally biased region" description="Polar residues" evidence="1">
    <location>
        <begin position="102"/>
        <end position="116"/>
    </location>
</feature>
<reference evidence="2 3" key="1">
    <citation type="submission" date="2024-02" db="EMBL/GenBank/DDBJ databases">
        <title>De novo assembly and annotation of 12 fungi associated with fruit tree decline syndrome in Ontario, Canada.</title>
        <authorList>
            <person name="Sulman M."/>
            <person name="Ellouze W."/>
            <person name="Ilyukhin E."/>
        </authorList>
    </citation>
    <scope>NUCLEOTIDE SEQUENCE [LARGE SCALE GENOMIC DNA]</scope>
    <source>
        <strain evidence="2 3">M11/M66-122</strain>
    </source>
</reference>
<evidence type="ECO:0000313" key="3">
    <source>
        <dbReference type="Proteomes" id="UP001320420"/>
    </source>
</evidence>
<feature type="compositionally biased region" description="Acidic residues" evidence="1">
    <location>
        <begin position="11"/>
        <end position="20"/>
    </location>
</feature>
<feature type="compositionally biased region" description="Basic and acidic residues" evidence="1">
    <location>
        <begin position="38"/>
        <end position="57"/>
    </location>
</feature>
<sequence>MSKPSLARDDESVDMEDDDHLDLSPEEGHVSSDEETVKEERGQDHIAEILEQERQQEDVELAPATTNPLSNNRYRQLLRDRDDASETGSSEGLPRRVGSPIGSFQSAPDDTPSIQVGYNVREALN</sequence>
<evidence type="ECO:0000256" key="1">
    <source>
        <dbReference type="SAM" id="MobiDB-lite"/>
    </source>
</evidence>
<comment type="caution">
    <text evidence="2">The sequence shown here is derived from an EMBL/GenBank/DDBJ whole genome shotgun (WGS) entry which is preliminary data.</text>
</comment>
<organism evidence="2 3">
    <name type="scientific">Diatrype stigma</name>
    <dbReference type="NCBI Taxonomy" id="117547"/>
    <lineage>
        <taxon>Eukaryota</taxon>
        <taxon>Fungi</taxon>
        <taxon>Dikarya</taxon>
        <taxon>Ascomycota</taxon>
        <taxon>Pezizomycotina</taxon>
        <taxon>Sordariomycetes</taxon>
        <taxon>Xylariomycetidae</taxon>
        <taxon>Xylariales</taxon>
        <taxon>Diatrypaceae</taxon>
        <taxon>Diatrype</taxon>
    </lineage>
</organism>
<accession>A0AAN9UBW6</accession>
<feature type="compositionally biased region" description="Basic and acidic residues" evidence="1">
    <location>
        <begin position="1"/>
        <end position="10"/>
    </location>
</feature>
<proteinExistence type="predicted"/>
<protein>
    <submittedName>
        <fullName evidence="2">Vacuolar protein sorting-associated protein 8</fullName>
    </submittedName>
</protein>
<feature type="region of interest" description="Disordered" evidence="1">
    <location>
        <begin position="1"/>
        <end position="125"/>
    </location>
</feature>
<evidence type="ECO:0000313" key="2">
    <source>
        <dbReference type="EMBL" id="KAK7744046.1"/>
    </source>
</evidence>
<feature type="compositionally biased region" description="Basic and acidic residues" evidence="1">
    <location>
        <begin position="21"/>
        <end position="32"/>
    </location>
</feature>
<feature type="compositionally biased region" description="Polar residues" evidence="1">
    <location>
        <begin position="64"/>
        <end position="74"/>
    </location>
</feature>
<dbReference type="EMBL" id="JAKJXP020000125">
    <property type="protein sequence ID" value="KAK7744046.1"/>
    <property type="molecule type" value="Genomic_DNA"/>
</dbReference>